<dbReference type="InterPro" id="IPR001816">
    <property type="entry name" value="Transl_elong_EFTs/EF1B"/>
</dbReference>
<dbReference type="SUPFAM" id="SSF46934">
    <property type="entry name" value="UBA-like"/>
    <property type="match status" value="1"/>
</dbReference>
<dbReference type="InterPro" id="IPR014039">
    <property type="entry name" value="Transl_elong_EFTs/EF1B_dimer"/>
</dbReference>
<dbReference type="AlphaFoldDB" id="A0A2M7B9A0"/>
<proteinExistence type="inferred from homology"/>
<comment type="subcellular location">
    <subcellularLocation>
        <location evidence="5">Cytoplasm</location>
    </subcellularLocation>
</comment>
<reference evidence="8" key="1">
    <citation type="submission" date="2017-09" db="EMBL/GenBank/DDBJ databases">
        <title>Depth-based differentiation of microbial function through sediment-hosted aquifers and enrichment of novel symbionts in the deep terrestrial subsurface.</title>
        <authorList>
            <person name="Probst A.J."/>
            <person name="Ladd B."/>
            <person name="Jarett J.K."/>
            <person name="Geller-Mcgrath D.E."/>
            <person name="Sieber C.M.K."/>
            <person name="Emerson J.B."/>
            <person name="Anantharaman K."/>
            <person name="Thomas B.C."/>
            <person name="Malmstrom R."/>
            <person name="Stieglmeier M."/>
            <person name="Klingl A."/>
            <person name="Woyke T."/>
            <person name="Ryan C.M."/>
            <person name="Banfield J.F."/>
        </authorList>
    </citation>
    <scope>NUCLEOTIDE SEQUENCE [LARGE SCALE GENOMIC DNA]</scope>
</reference>
<keyword evidence="4 5" id="KW-0648">Protein biosynthesis</keyword>
<evidence type="ECO:0000259" key="6">
    <source>
        <dbReference type="Pfam" id="PF00889"/>
    </source>
</evidence>
<evidence type="ECO:0000256" key="1">
    <source>
        <dbReference type="ARBA" id="ARBA00005532"/>
    </source>
</evidence>
<evidence type="ECO:0000256" key="5">
    <source>
        <dbReference type="HAMAP-Rule" id="MF_00050"/>
    </source>
</evidence>
<feature type="domain" description="Translation elongation factor EFTs/EF1B dimerisation" evidence="6">
    <location>
        <begin position="71"/>
        <end position="148"/>
    </location>
</feature>
<comment type="caution">
    <text evidence="5">Lacks conserved residue(s) required for the propagation of feature annotation.</text>
</comment>
<dbReference type="Proteomes" id="UP000228561">
    <property type="component" value="Unassembled WGS sequence"/>
</dbReference>
<dbReference type="NCBIfam" id="TIGR00116">
    <property type="entry name" value="tsf"/>
    <property type="match status" value="1"/>
</dbReference>
<dbReference type="GO" id="GO:0005737">
    <property type="term" value="C:cytoplasm"/>
    <property type="evidence" value="ECO:0007669"/>
    <property type="project" value="UniProtKB-SubCell"/>
</dbReference>
<gene>
    <name evidence="5 7" type="primary">tsf</name>
    <name evidence="7" type="ORF">COS58_01325</name>
</gene>
<keyword evidence="3 5" id="KW-0251">Elongation factor</keyword>
<dbReference type="PANTHER" id="PTHR11741:SF0">
    <property type="entry name" value="ELONGATION FACTOR TS, MITOCHONDRIAL"/>
    <property type="match status" value="1"/>
</dbReference>
<sequence>MIASQQIKKLRDQTGISMMSCKNALEEAGGDVEKALALLAARGVKVAEAKSERITKAGIIESYIHPNKQIGVLLELRSETDFTAKNQEFQVLAHDICMHIAASFPQDVTELLGQPYIKNSSITVADYIKGLIQKFGENIEIGNFKRFNI</sequence>
<comment type="similarity">
    <text evidence="1 5">Belongs to the EF-Ts family.</text>
</comment>
<evidence type="ECO:0000313" key="7">
    <source>
        <dbReference type="EMBL" id="PIU99629.1"/>
    </source>
</evidence>
<dbReference type="EMBL" id="PEVG01000015">
    <property type="protein sequence ID" value="PIU99629.1"/>
    <property type="molecule type" value="Genomic_DNA"/>
</dbReference>
<dbReference type="FunFam" id="1.10.8.10:FF:000001">
    <property type="entry name" value="Elongation factor Ts"/>
    <property type="match status" value="1"/>
</dbReference>
<dbReference type="HAMAP" id="MF_00050">
    <property type="entry name" value="EF_Ts"/>
    <property type="match status" value="1"/>
</dbReference>
<evidence type="ECO:0000256" key="4">
    <source>
        <dbReference type="ARBA" id="ARBA00022917"/>
    </source>
</evidence>
<evidence type="ECO:0000313" key="8">
    <source>
        <dbReference type="Proteomes" id="UP000228561"/>
    </source>
</evidence>
<evidence type="ECO:0000256" key="3">
    <source>
        <dbReference type="ARBA" id="ARBA00022768"/>
    </source>
</evidence>
<dbReference type="SUPFAM" id="SSF54713">
    <property type="entry name" value="Elongation factor Ts (EF-Ts), dimerisation domain"/>
    <property type="match status" value="1"/>
</dbReference>
<dbReference type="Pfam" id="PF00889">
    <property type="entry name" value="EF_TS"/>
    <property type="match status" value="1"/>
</dbReference>
<comment type="caution">
    <text evidence="7">The sequence shown here is derived from an EMBL/GenBank/DDBJ whole genome shotgun (WGS) entry which is preliminary data.</text>
</comment>
<dbReference type="InterPro" id="IPR036402">
    <property type="entry name" value="EF-Ts_dimer_sf"/>
</dbReference>
<dbReference type="CDD" id="cd14275">
    <property type="entry name" value="UBA_EF-Ts"/>
    <property type="match status" value="1"/>
</dbReference>
<comment type="function">
    <text evidence="5">Associates with the EF-Tu.GDP complex and induces the exchange of GDP to GTP. It remains bound to the aminoacyl-tRNA.EF-Tu.GTP complex up to the GTP hydrolysis stage on the ribosome.</text>
</comment>
<accession>A0A2M7B9A0</accession>
<dbReference type="Gene3D" id="3.30.479.20">
    <property type="entry name" value="Elongation factor Ts, dimerisation domain"/>
    <property type="match status" value="1"/>
</dbReference>
<organism evidence="7 8">
    <name type="scientific">Candidatus Tagabacteria bacterium CG03_land_8_20_14_0_80_41_22</name>
    <dbReference type="NCBI Taxonomy" id="1975020"/>
    <lineage>
        <taxon>Bacteria</taxon>
        <taxon>Candidatus Tagaibacteriota</taxon>
    </lineage>
</organism>
<dbReference type="InterPro" id="IPR009060">
    <property type="entry name" value="UBA-like_sf"/>
</dbReference>
<protein>
    <recommendedName>
        <fullName evidence="2 5">Elongation factor Ts</fullName>
        <shortName evidence="5">EF-Ts</shortName>
    </recommendedName>
</protein>
<dbReference type="GO" id="GO:0003746">
    <property type="term" value="F:translation elongation factor activity"/>
    <property type="evidence" value="ECO:0007669"/>
    <property type="project" value="UniProtKB-UniRule"/>
</dbReference>
<dbReference type="PANTHER" id="PTHR11741">
    <property type="entry name" value="ELONGATION FACTOR TS"/>
    <property type="match status" value="1"/>
</dbReference>
<name>A0A2M7B9A0_9BACT</name>
<keyword evidence="5" id="KW-0963">Cytoplasm</keyword>
<dbReference type="Gene3D" id="1.10.8.10">
    <property type="entry name" value="DNA helicase RuvA subunit, C-terminal domain"/>
    <property type="match status" value="1"/>
</dbReference>
<evidence type="ECO:0000256" key="2">
    <source>
        <dbReference type="ARBA" id="ARBA00016956"/>
    </source>
</evidence>